<dbReference type="InterPro" id="IPR019236">
    <property type="entry name" value="APP1_cat"/>
</dbReference>
<keyword evidence="4" id="KW-1185">Reference proteome</keyword>
<keyword evidence="1" id="KW-0732">Signal</keyword>
<dbReference type="PANTHER" id="PTHR28208:SF1">
    <property type="entry name" value="FILAMENT ORGANIZATION PROTEIN APP1-LIKE, PUTATIVE (AFU_ORTHOLOGUE AFUA_1G06650)-RELATED"/>
    <property type="match status" value="1"/>
</dbReference>
<organism evidence="3 4">
    <name type="scientific">Aspergillus keveii</name>
    <dbReference type="NCBI Taxonomy" id="714993"/>
    <lineage>
        <taxon>Eukaryota</taxon>
        <taxon>Fungi</taxon>
        <taxon>Dikarya</taxon>
        <taxon>Ascomycota</taxon>
        <taxon>Pezizomycotina</taxon>
        <taxon>Eurotiomycetes</taxon>
        <taxon>Eurotiomycetidae</taxon>
        <taxon>Eurotiales</taxon>
        <taxon>Aspergillaceae</taxon>
        <taxon>Aspergillus</taxon>
        <taxon>Aspergillus subgen. Nidulantes</taxon>
    </lineage>
</organism>
<evidence type="ECO:0000256" key="1">
    <source>
        <dbReference type="SAM" id="SignalP"/>
    </source>
</evidence>
<protein>
    <recommendedName>
        <fullName evidence="2">Phosphatidate phosphatase APP1 catalytic domain-containing protein</fullName>
    </recommendedName>
</protein>
<dbReference type="PANTHER" id="PTHR28208">
    <property type="entry name" value="PHOSPHATIDATE PHOSPHATASE APP1"/>
    <property type="match status" value="1"/>
</dbReference>
<feature type="chain" id="PRO_5047168940" description="Phosphatidate phosphatase APP1 catalytic domain-containing protein" evidence="1">
    <location>
        <begin position="22"/>
        <end position="381"/>
    </location>
</feature>
<feature type="domain" description="Phosphatidate phosphatase APP1 catalytic" evidence="2">
    <location>
        <begin position="185"/>
        <end position="337"/>
    </location>
</feature>
<evidence type="ECO:0000259" key="2">
    <source>
        <dbReference type="Pfam" id="PF09949"/>
    </source>
</evidence>
<sequence length="381" mass="41457">MPPSNYLPLLLSSLLPRLASALPSSLTTYGSNLAANENVLLFDAPAYETSTCPIQHLSTIQAYTYTNASVDEVVATFSAFAAASGIEVDEQGYEILQERSKWFATTPVGWKSVEVEVDGCSRGFEVGRTVPNRNGSDDAGLAEAQGSFGACERGHGRTATGRAVLRSGDDREFTNTVYKSGKRGWGVISDIDDTIKITGGGLDAIKATLIEEATPVAGMPALYSTITDLIDPAWIYLTGSPWQLYSMLHEFIHTEFSASTGPILMKNLTYTGVEGLLEFLAEGTSLEYKAGRIDDIHAWYPGKMYLGIGDSSGNDPEAYAYAYRQYGPEWMKCIWIHVVDEGNNTDARWEEAFKGIPESAYYLYSDPEELNPAALAEGACF</sequence>
<name>A0ABR4G2J7_9EURO</name>
<dbReference type="Proteomes" id="UP001610563">
    <property type="component" value="Unassembled WGS sequence"/>
</dbReference>
<accession>A0ABR4G2J7</accession>
<proteinExistence type="predicted"/>
<gene>
    <name evidence="3" type="ORF">BJX66DRAFT_306354</name>
</gene>
<reference evidence="3 4" key="1">
    <citation type="submission" date="2024-07" db="EMBL/GenBank/DDBJ databases">
        <title>Section-level genome sequencing and comparative genomics of Aspergillus sections Usti and Cavernicolus.</title>
        <authorList>
            <consortium name="Lawrence Berkeley National Laboratory"/>
            <person name="Nybo J.L."/>
            <person name="Vesth T.C."/>
            <person name="Theobald S."/>
            <person name="Frisvad J.C."/>
            <person name="Larsen T.O."/>
            <person name="Kjaerboelling I."/>
            <person name="Rothschild-Mancinelli K."/>
            <person name="Lyhne E.K."/>
            <person name="Kogle M.E."/>
            <person name="Barry K."/>
            <person name="Clum A."/>
            <person name="Na H."/>
            <person name="Ledsgaard L."/>
            <person name="Lin J."/>
            <person name="Lipzen A."/>
            <person name="Kuo A."/>
            <person name="Riley R."/>
            <person name="Mondo S."/>
            <person name="Labutti K."/>
            <person name="Haridas S."/>
            <person name="Pangalinan J."/>
            <person name="Salamov A.A."/>
            <person name="Simmons B.A."/>
            <person name="Magnuson J.K."/>
            <person name="Chen J."/>
            <person name="Drula E."/>
            <person name="Henrissat B."/>
            <person name="Wiebenga A."/>
            <person name="Lubbers R.J."/>
            <person name="Gomes A.C."/>
            <person name="Makela M.R."/>
            <person name="Stajich J."/>
            <person name="Grigoriev I.V."/>
            <person name="Mortensen U.H."/>
            <person name="De Vries R.P."/>
            <person name="Baker S.E."/>
            <person name="Andersen M.R."/>
        </authorList>
    </citation>
    <scope>NUCLEOTIDE SEQUENCE [LARGE SCALE GENOMIC DNA]</scope>
    <source>
        <strain evidence="3 4">CBS 209.92</strain>
    </source>
</reference>
<dbReference type="EMBL" id="JBFTWV010000060">
    <property type="protein sequence ID" value="KAL2793236.1"/>
    <property type="molecule type" value="Genomic_DNA"/>
</dbReference>
<comment type="caution">
    <text evidence="3">The sequence shown here is derived from an EMBL/GenBank/DDBJ whole genome shotgun (WGS) entry which is preliminary data.</text>
</comment>
<evidence type="ECO:0000313" key="4">
    <source>
        <dbReference type="Proteomes" id="UP001610563"/>
    </source>
</evidence>
<dbReference type="InterPro" id="IPR052935">
    <property type="entry name" value="Mg2+_PAP"/>
</dbReference>
<dbReference type="Pfam" id="PF09949">
    <property type="entry name" value="APP1_cat"/>
    <property type="match status" value="1"/>
</dbReference>
<feature type="signal peptide" evidence="1">
    <location>
        <begin position="1"/>
        <end position="21"/>
    </location>
</feature>
<evidence type="ECO:0000313" key="3">
    <source>
        <dbReference type="EMBL" id="KAL2793236.1"/>
    </source>
</evidence>